<accession>A0A9P1C503</accession>
<dbReference type="OrthoDB" id="488316at2759"/>
<name>A0A9P1C503_9DINO</name>
<evidence type="ECO:0000313" key="2">
    <source>
        <dbReference type="EMBL" id="CAL4772438.1"/>
    </source>
</evidence>
<dbReference type="EMBL" id="CAMXCT010000957">
    <property type="protein sequence ID" value="CAI3985126.1"/>
    <property type="molecule type" value="Genomic_DNA"/>
</dbReference>
<proteinExistence type="predicted"/>
<protein>
    <submittedName>
        <fullName evidence="1">Uncharacterized protein</fullName>
    </submittedName>
</protein>
<reference evidence="2 3" key="2">
    <citation type="submission" date="2024-05" db="EMBL/GenBank/DDBJ databases">
        <authorList>
            <person name="Chen Y."/>
            <person name="Shah S."/>
            <person name="Dougan E. K."/>
            <person name="Thang M."/>
            <person name="Chan C."/>
        </authorList>
    </citation>
    <scope>NUCLEOTIDE SEQUENCE [LARGE SCALE GENOMIC DNA]</scope>
</reference>
<dbReference type="AlphaFoldDB" id="A0A9P1C503"/>
<keyword evidence="3" id="KW-1185">Reference proteome</keyword>
<dbReference type="Proteomes" id="UP001152797">
    <property type="component" value="Unassembled WGS sequence"/>
</dbReference>
<comment type="caution">
    <text evidence="1">The sequence shown here is derived from an EMBL/GenBank/DDBJ whole genome shotgun (WGS) entry which is preliminary data.</text>
</comment>
<evidence type="ECO:0000313" key="3">
    <source>
        <dbReference type="Proteomes" id="UP001152797"/>
    </source>
</evidence>
<evidence type="ECO:0000313" key="1">
    <source>
        <dbReference type="EMBL" id="CAI3985126.1"/>
    </source>
</evidence>
<dbReference type="EMBL" id="CAMXCT020000957">
    <property type="protein sequence ID" value="CAL1138501.1"/>
    <property type="molecule type" value="Genomic_DNA"/>
</dbReference>
<organism evidence="1">
    <name type="scientific">Cladocopium goreaui</name>
    <dbReference type="NCBI Taxonomy" id="2562237"/>
    <lineage>
        <taxon>Eukaryota</taxon>
        <taxon>Sar</taxon>
        <taxon>Alveolata</taxon>
        <taxon>Dinophyceae</taxon>
        <taxon>Suessiales</taxon>
        <taxon>Symbiodiniaceae</taxon>
        <taxon>Cladocopium</taxon>
    </lineage>
</organism>
<sequence>MCELFCGQGELTRQCRSNGIDCRGLDLLKNRYHDLTTPEGFMIALTKVLRIRRSGLFWSGNPCNSWIWISSSTTRRNADNWGIFGNEDVECVRLGNQVAARWALLALVCTIMNIFWVVEQPQSSCLRDCPYVSHVLLNLGPPAFFRRMWMATFGHWCAKPTQLFGTWPAIEDFDGYLPRKCRLLLSSTGMYMKEIINGKTRVTGGKRLKSSGAYTKQFGQKVASLFKKNRGKVT</sequence>
<gene>
    <name evidence="1" type="ORF">C1SCF055_LOCUS12609</name>
</gene>
<dbReference type="EMBL" id="CAMXCT030000957">
    <property type="protein sequence ID" value="CAL4772438.1"/>
    <property type="molecule type" value="Genomic_DNA"/>
</dbReference>
<reference evidence="1" key="1">
    <citation type="submission" date="2022-10" db="EMBL/GenBank/DDBJ databases">
        <authorList>
            <person name="Chen Y."/>
            <person name="Dougan E. K."/>
            <person name="Chan C."/>
            <person name="Rhodes N."/>
            <person name="Thang M."/>
        </authorList>
    </citation>
    <scope>NUCLEOTIDE SEQUENCE</scope>
</reference>